<dbReference type="PANTHER" id="PTHR46797">
    <property type="entry name" value="HTH-TYPE TRANSCRIPTIONAL REGULATOR"/>
    <property type="match status" value="1"/>
</dbReference>
<evidence type="ECO:0000313" key="3">
    <source>
        <dbReference type="EMBL" id="GAA1765950.1"/>
    </source>
</evidence>
<dbReference type="PROSITE" id="PS50943">
    <property type="entry name" value="HTH_CROC1"/>
    <property type="match status" value="1"/>
</dbReference>
<dbReference type="InterPro" id="IPR011051">
    <property type="entry name" value="RmlC_Cupin_sf"/>
</dbReference>
<sequence length="179" mass="19124">MPERTSTRAGRQIRLRREQRGLSAAELARRAGLSKATLSGLESGTGNPTIDTLEAIALALALSLTDLLSPEAPDTVHVLATAIDGDIQCELLVRVRGTHALESWRLRIPRHTSFSGVPHASGTIEQLFIAFGAVRAELEDAAYDLAAGDLLSFAADVPHAYITADEPVDIHVLLATPSR</sequence>
<dbReference type="InterPro" id="IPR001387">
    <property type="entry name" value="Cro/C1-type_HTH"/>
</dbReference>
<dbReference type="PANTHER" id="PTHR46797:SF1">
    <property type="entry name" value="METHYLPHOSPHONATE SYNTHASE"/>
    <property type="match status" value="1"/>
</dbReference>
<dbReference type="CDD" id="cd00093">
    <property type="entry name" value="HTH_XRE"/>
    <property type="match status" value="1"/>
</dbReference>
<name>A0ABN2KTU3_9MICO</name>
<gene>
    <name evidence="3" type="ORF">GCM10009810_26000</name>
</gene>
<evidence type="ECO:0000313" key="4">
    <source>
        <dbReference type="Proteomes" id="UP001501475"/>
    </source>
</evidence>
<evidence type="ECO:0000256" key="1">
    <source>
        <dbReference type="ARBA" id="ARBA00023125"/>
    </source>
</evidence>
<evidence type="ECO:0000259" key="2">
    <source>
        <dbReference type="PROSITE" id="PS50943"/>
    </source>
</evidence>
<dbReference type="SUPFAM" id="SSF47413">
    <property type="entry name" value="lambda repressor-like DNA-binding domains"/>
    <property type="match status" value="1"/>
</dbReference>
<feature type="domain" description="HTH cro/C1-type" evidence="2">
    <location>
        <begin position="13"/>
        <end position="67"/>
    </location>
</feature>
<accession>A0ABN2KTU3</accession>
<protein>
    <submittedName>
        <fullName evidence="3">XRE family transcriptional regulator</fullName>
    </submittedName>
</protein>
<reference evidence="3 4" key="1">
    <citation type="journal article" date="2019" name="Int. J. Syst. Evol. Microbiol.">
        <title>The Global Catalogue of Microorganisms (GCM) 10K type strain sequencing project: providing services to taxonomists for standard genome sequencing and annotation.</title>
        <authorList>
            <consortium name="The Broad Institute Genomics Platform"/>
            <consortium name="The Broad Institute Genome Sequencing Center for Infectious Disease"/>
            <person name="Wu L."/>
            <person name="Ma J."/>
        </authorList>
    </citation>
    <scope>NUCLEOTIDE SEQUENCE [LARGE SCALE GENOMIC DNA]</scope>
    <source>
        <strain evidence="3 4">JCM 15591</strain>
    </source>
</reference>
<keyword evidence="1" id="KW-0238">DNA-binding</keyword>
<organism evidence="3 4">
    <name type="scientific">Nostocoides vanveenii</name>
    <dbReference type="NCBI Taxonomy" id="330835"/>
    <lineage>
        <taxon>Bacteria</taxon>
        <taxon>Bacillati</taxon>
        <taxon>Actinomycetota</taxon>
        <taxon>Actinomycetes</taxon>
        <taxon>Micrococcales</taxon>
        <taxon>Intrasporangiaceae</taxon>
        <taxon>Nostocoides</taxon>
    </lineage>
</organism>
<dbReference type="InterPro" id="IPR050807">
    <property type="entry name" value="TransReg_Diox_bact_type"/>
</dbReference>
<dbReference type="EMBL" id="BAAAPN010000057">
    <property type="protein sequence ID" value="GAA1765950.1"/>
    <property type="molecule type" value="Genomic_DNA"/>
</dbReference>
<comment type="caution">
    <text evidence="3">The sequence shown here is derived from an EMBL/GenBank/DDBJ whole genome shotgun (WGS) entry which is preliminary data.</text>
</comment>
<dbReference type="Gene3D" id="1.10.260.40">
    <property type="entry name" value="lambda repressor-like DNA-binding domains"/>
    <property type="match status" value="1"/>
</dbReference>
<dbReference type="SMART" id="SM00530">
    <property type="entry name" value="HTH_XRE"/>
    <property type="match status" value="1"/>
</dbReference>
<dbReference type="Proteomes" id="UP001501475">
    <property type="component" value="Unassembled WGS sequence"/>
</dbReference>
<dbReference type="Gene3D" id="2.60.120.10">
    <property type="entry name" value="Jelly Rolls"/>
    <property type="match status" value="1"/>
</dbReference>
<dbReference type="InterPro" id="IPR010982">
    <property type="entry name" value="Lambda_DNA-bd_dom_sf"/>
</dbReference>
<dbReference type="RefSeq" id="WP_344067080.1">
    <property type="nucleotide sequence ID" value="NZ_BAAAPN010000057.1"/>
</dbReference>
<dbReference type="SUPFAM" id="SSF51182">
    <property type="entry name" value="RmlC-like cupins"/>
    <property type="match status" value="1"/>
</dbReference>
<keyword evidence="4" id="KW-1185">Reference proteome</keyword>
<dbReference type="CDD" id="cd02209">
    <property type="entry name" value="cupin_XRE_C"/>
    <property type="match status" value="1"/>
</dbReference>
<dbReference type="InterPro" id="IPR014710">
    <property type="entry name" value="RmlC-like_jellyroll"/>
</dbReference>
<dbReference type="Pfam" id="PF01381">
    <property type="entry name" value="HTH_3"/>
    <property type="match status" value="1"/>
</dbReference>
<proteinExistence type="predicted"/>